<comment type="caution">
    <text evidence="1">The sequence shown here is derived from an EMBL/GenBank/DDBJ whole genome shotgun (WGS) entry which is preliminary data.</text>
</comment>
<protein>
    <submittedName>
        <fullName evidence="1">Uncharacterized protein</fullName>
    </submittedName>
</protein>
<evidence type="ECO:0000313" key="2">
    <source>
        <dbReference type="Proteomes" id="UP000479710"/>
    </source>
</evidence>
<sequence>MPYSVWPAAVRLAVPACADESRRSSPPATFLLLISRLCAGISLQTLDVVDPPWWASVDAAVRHSGHPGGSCVKPSAAYGSHAATRFVGEPNA</sequence>
<dbReference type="EMBL" id="SPHZ02000007">
    <property type="protein sequence ID" value="KAF0907797.1"/>
    <property type="molecule type" value="Genomic_DNA"/>
</dbReference>
<keyword evidence="2" id="KW-1185">Reference proteome</keyword>
<gene>
    <name evidence="1" type="ORF">E2562_020871</name>
</gene>
<accession>A0A6G1D5Z0</accession>
<proteinExistence type="predicted"/>
<organism evidence="1 2">
    <name type="scientific">Oryza meyeriana var. granulata</name>
    <dbReference type="NCBI Taxonomy" id="110450"/>
    <lineage>
        <taxon>Eukaryota</taxon>
        <taxon>Viridiplantae</taxon>
        <taxon>Streptophyta</taxon>
        <taxon>Embryophyta</taxon>
        <taxon>Tracheophyta</taxon>
        <taxon>Spermatophyta</taxon>
        <taxon>Magnoliopsida</taxon>
        <taxon>Liliopsida</taxon>
        <taxon>Poales</taxon>
        <taxon>Poaceae</taxon>
        <taxon>BOP clade</taxon>
        <taxon>Oryzoideae</taxon>
        <taxon>Oryzeae</taxon>
        <taxon>Oryzinae</taxon>
        <taxon>Oryza</taxon>
        <taxon>Oryza meyeriana</taxon>
    </lineage>
</organism>
<dbReference type="AlphaFoldDB" id="A0A6G1D5Z0"/>
<dbReference type="Proteomes" id="UP000479710">
    <property type="component" value="Unassembled WGS sequence"/>
</dbReference>
<reference evidence="1 2" key="1">
    <citation type="submission" date="2019-11" db="EMBL/GenBank/DDBJ databases">
        <title>Whole genome sequence of Oryza granulata.</title>
        <authorList>
            <person name="Li W."/>
        </authorList>
    </citation>
    <scope>NUCLEOTIDE SEQUENCE [LARGE SCALE GENOMIC DNA]</scope>
    <source>
        <strain evidence="2">cv. Menghai</strain>
        <tissue evidence="1">Leaf</tissue>
    </source>
</reference>
<evidence type="ECO:0000313" key="1">
    <source>
        <dbReference type="EMBL" id="KAF0907797.1"/>
    </source>
</evidence>
<name>A0A6G1D5Z0_9ORYZ</name>